<dbReference type="Proteomes" id="UP001519363">
    <property type="component" value="Unassembled WGS sequence"/>
</dbReference>
<dbReference type="InterPro" id="IPR032675">
    <property type="entry name" value="LRR_dom_sf"/>
</dbReference>
<dbReference type="InterPro" id="IPR027417">
    <property type="entry name" value="P-loop_NTPase"/>
</dbReference>
<keyword evidence="1" id="KW-0547">Nucleotide-binding</keyword>
<proteinExistence type="predicted"/>
<sequence>MLKLGQAVATRAATEWLRRHRARKDRTATLAELAAEQLGGPLQVRKWDNFLSNLGLQVAERLEPLLLNRFPGLPENEVQAALDAAGDALAEVTLADELLLTGPDRLAAAVREACPAQARVAGLGEDGIRLYEVALDQSCRYLLEVVHHLPAFQPRALAEVLGRLATTTGQLDELLARIPRSTLHAPLGTGQDAEFTTAYLGHLQSSLDRLELLGLSMHEQPRLALSVAYLSLSVDGSRRDRWFDQGERGRVESALGSRTRTLVLGEAGSGKTTLLDWLAVTVARGHCTGQLADWNGCVPFPVRLRAGELPRPEHLVPHAWPARGGEMPQGWAHRRLDDGTALLLVDGVDEVPLERRGEVRAWLRELVETFPRIRVVITARPAAVDRKWLVLEGFSAVTLEPMGPEDVRQFIERWHTAAGQAQYLPCEPAEVPAARQRLLTQLDARPQLRGLASNPLLCALLCALNLDHVAELPRSRMELYERALAMLLDLRDTHRRIPGLLDLAQKRVLLRDLAWRLTLANRNQLPRGRALDHLAAKLPSMPGVEHPADRILTHLLERSGVLREPVPGEIDFVHRSFQEYLAASEATEQDHIETLVAQAHLDAWRDTVVMACGHAKRKQADTLLAGILARVDNEPRNARKLRLLAASCLETVREIGVEVFQRIDETIRERLVPPGNLRETVSLASIGHQLLRYLPADLVGLSDAAAEATIRAAALTGDSAALPRLAAYAADPRWRVQRELMRAWHYFNPERYAAEVLADAPLAGGVVTVSSTRMFPHVHRLRRCTSVQVNGLDERLASLHELDDLQLSGVFLRFEGGAVDLRPLAKHLDLTRIDLTGADWFDHPDALATLPKLTSLQLSQQVVWHDLSELAALSGLESLDLSGVEEDIDWSPLRELPHLEDLRFDGGGGATPLWLPQLRTLALRWCHDADWAEWVVRSFPGLDMIQLQHMRLGSLRPLTALPLRKLCVWAPRTPVDLRPFEDREIQFYLDRRGEYLGAGPNVTWE</sequence>
<accession>A0ABS5APS1</accession>
<dbReference type="Gene3D" id="3.40.50.300">
    <property type="entry name" value="P-loop containing nucleotide triphosphate hydrolases"/>
    <property type="match status" value="1"/>
</dbReference>
<evidence type="ECO:0000256" key="2">
    <source>
        <dbReference type="ARBA" id="ARBA00022840"/>
    </source>
</evidence>
<dbReference type="Pfam" id="PF05729">
    <property type="entry name" value="NACHT"/>
    <property type="match status" value="1"/>
</dbReference>
<name>A0ABS5APS1_9PSEU</name>
<feature type="domain" description="NACHT" evidence="3">
    <location>
        <begin position="259"/>
        <end position="588"/>
    </location>
</feature>
<organism evidence="4 5">
    <name type="scientific">Crossiella equi</name>
    <dbReference type="NCBI Taxonomy" id="130796"/>
    <lineage>
        <taxon>Bacteria</taxon>
        <taxon>Bacillati</taxon>
        <taxon>Actinomycetota</taxon>
        <taxon>Actinomycetes</taxon>
        <taxon>Pseudonocardiales</taxon>
        <taxon>Pseudonocardiaceae</taxon>
        <taxon>Crossiella</taxon>
    </lineage>
</organism>
<dbReference type="SUPFAM" id="SSF52540">
    <property type="entry name" value="P-loop containing nucleoside triphosphate hydrolases"/>
    <property type="match status" value="1"/>
</dbReference>
<dbReference type="PANTHER" id="PTHR46844">
    <property type="entry name" value="SLR5058 PROTEIN"/>
    <property type="match status" value="1"/>
</dbReference>
<dbReference type="Gene3D" id="3.80.10.10">
    <property type="entry name" value="Ribonuclease Inhibitor"/>
    <property type="match status" value="1"/>
</dbReference>
<evidence type="ECO:0000259" key="3">
    <source>
        <dbReference type="PROSITE" id="PS50837"/>
    </source>
</evidence>
<gene>
    <name evidence="4" type="ORF">JOF53_007119</name>
</gene>
<dbReference type="PANTHER" id="PTHR46844:SF1">
    <property type="entry name" value="SLR5058 PROTEIN"/>
    <property type="match status" value="1"/>
</dbReference>
<evidence type="ECO:0000313" key="5">
    <source>
        <dbReference type="Proteomes" id="UP001519363"/>
    </source>
</evidence>
<dbReference type="PROSITE" id="PS50837">
    <property type="entry name" value="NACHT"/>
    <property type="match status" value="1"/>
</dbReference>
<evidence type="ECO:0000313" key="4">
    <source>
        <dbReference type="EMBL" id="MBP2478247.1"/>
    </source>
</evidence>
<dbReference type="EMBL" id="JAGIOO010000001">
    <property type="protein sequence ID" value="MBP2478247.1"/>
    <property type="molecule type" value="Genomic_DNA"/>
</dbReference>
<dbReference type="SUPFAM" id="SSF52047">
    <property type="entry name" value="RNI-like"/>
    <property type="match status" value="1"/>
</dbReference>
<evidence type="ECO:0000256" key="1">
    <source>
        <dbReference type="ARBA" id="ARBA00022741"/>
    </source>
</evidence>
<dbReference type="InterPro" id="IPR007111">
    <property type="entry name" value="NACHT_NTPase"/>
</dbReference>
<keyword evidence="5" id="KW-1185">Reference proteome</keyword>
<keyword evidence="2" id="KW-0067">ATP-binding</keyword>
<dbReference type="Pfam" id="PF22733">
    <property type="entry name" value="NNH1"/>
    <property type="match status" value="1"/>
</dbReference>
<reference evidence="4 5" key="1">
    <citation type="submission" date="2021-03" db="EMBL/GenBank/DDBJ databases">
        <title>Sequencing the genomes of 1000 actinobacteria strains.</title>
        <authorList>
            <person name="Klenk H.-P."/>
        </authorList>
    </citation>
    <scope>NUCLEOTIDE SEQUENCE [LARGE SCALE GENOMIC DNA]</scope>
    <source>
        <strain evidence="4 5">DSM 44580</strain>
    </source>
</reference>
<comment type="caution">
    <text evidence="4">The sequence shown here is derived from an EMBL/GenBank/DDBJ whole genome shotgun (WGS) entry which is preliminary data.</text>
</comment>
<dbReference type="RefSeq" id="WP_086785897.1">
    <property type="nucleotide sequence ID" value="NZ_JAGIOO010000001.1"/>
</dbReference>
<dbReference type="InterPro" id="IPR054547">
    <property type="entry name" value="NNH1"/>
</dbReference>
<protein>
    <recommendedName>
        <fullName evidence="3">NACHT domain-containing protein</fullName>
    </recommendedName>
</protein>